<dbReference type="GO" id="GO:0016747">
    <property type="term" value="F:acyltransferase activity, transferring groups other than amino-acyl groups"/>
    <property type="evidence" value="ECO:0007669"/>
    <property type="project" value="InterPro"/>
</dbReference>
<comment type="caution">
    <text evidence="2">The sequence shown here is derived from an EMBL/GenBank/DDBJ whole genome shotgun (WGS) entry which is preliminary data.</text>
</comment>
<keyword evidence="3" id="KW-1185">Reference proteome</keyword>
<proteinExistence type="predicted"/>
<dbReference type="Gene3D" id="3.40.630.30">
    <property type="match status" value="1"/>
</dbReference>
<dbReference type="PANTHER" id="PTHR43792:SF1">
    <property type="entry name" value="N-ACETYLTRANSFERASE DOMAIN-CONTAINING PROTEIN"/>
    <property type="match status" value="1"/>
</dbReference>
<organism evidence="2 3">
    <name type="scientific">Heyndrickxia oleronia</name>
    <dbReference type="NCBI Taxonomy" id="38875"/>
    <lineage>
        <taxon>Bacteria</taxon>
        <taxon>Bacillati</taxon>
        <taxon>Bacillota</taxon>
        <taxon>Bacilli</taxon>
        <taxon>Bacillales</taxon>
        <taxon>Bacillaceae</taxon>
        <taxon>Heyndrickxia</taxon>
    </lineage>
</organism>
<evidence type="ECO:0000259" key="1">
    <source>
        <dbReference type="Pfam" id="PF13302"/>
    </source>
</evidence>
<dbReference type="EMBL" id="MTLA01000004">
    <property type="protein sequence ID" value="OOP70344.1"/>
    <property type="molecule type" value="Genomic_DNA"/>
</dbReference>
<dbReference type="AlphaFoldDB" id="A0A8E2LHK8"/>
<evidence type="ECO:0000313" key="2">
    <source>
        <dbReference type="EMBL" id="OOP70344.1"/>
    </source>
</evidence>
<name>A0A8E2LHK8_9BACI</name>
<dbReference type="InterPro" id="IPR051531">
    <property type="entry name" value="N-acetyltransferase"/>
</dbReference>
<protein>
    <submittedName>
        <fullName evidence="2">GNAT family N-acetyltransferase</fullName>
    </submittedName>
</protein>
<keyword evidence="2" id="KW-0808">Transferase</keyword>
<dbReference type="RefSeq" id="WP_078109141.1">
    <property type="nucleotide sequence ID" value="NZ_CP065424.1"/>
</dbReference>
<evidence type="ECO:0000313" key="3">
    <source>
        <dbReference type="Proteomes" id="UP000189761"/>
    </source>
</evidence>
<dbReference type="SUPFAM" id="SSF55729">
    <property type="entry name" value="Acyl-CoA N-acyltransferases (Nat)"/>
    <property type="match status" value="1"/>
</dbReference>
<dbReference type="InterPro" id="IPR016181">
    <property type="entry name" value="Acyl_CoA_acyltransferase"/>
</dbReference>
<accession>A0A8E2LHK8</accession>
<dbReference type="PANTHER" id="PTHR43792">
    <property type="entry name" value="GNAT FAMILY, PUTATIVE (AFU_ORTHOLOGUE AFUA_3G00765)-RELATED-RELATED"/>
    <property type="match status" value="1"/>
</dbReference>
<dbReference type="Proteomes" id="UP000189761">
    <property type="component" value="Unassembled WGS sequence"/>
</dbReference>
<gene>
    <name evidence="2" type="ORF">BWZ43_00485</name>
</gene>
<dbReference type="Pfam" id="PF13302">
    <property type="entry name" value="Acetyltransf_3"/>
    <property type="match status" value="1"/>
</dbReference>
<sequence length="179" mass="20879">MNRLVPHNIKFASRMFELSSAPQVSKALGLSVKKIQDTISFIEFIKKEEEEGKQYSRVIYSETEGLIGVITLKDIDHNKKSCHIGTWIGFDYWGKGYNEWAKKEILIFAFQQLNLELVFAGAKKDNIRSIKAQEKLPYITFNVESIFSDEHVKIERQTQSPCVLHVIQKDNFMKWYKNE</sequence>
<reference evidence="2 3" key="1">
    <citation type="submission" date="2017-01" db="EMBL/GenBank/DDBJ databases">
        <title>Draft genome sequence of Bacillus oleronius.</title>
        <authorList>
            <person name="Allam M."/>
        </authorList>
    </citation>
    <scope>NUCLEOTIDE SEQUENCE [LARGE SCALE GENOMIC DNA]</scope>
    <source>
        <strain evidence="2 3">DSM 9356</strain>
    </source>
</reference>
<feature type="domain" description="N-acetyltransferase" evidence="1">
    <location>
        <begin position="12"/>
        <end position="136"/>
    </location>
</feature>
<dbReference type="InterPro" id="IPR000182">
    <property type="entry name" value="GNAT_dom"/>
</dbReference>